<gene>
    <name evidence="2" type="ORF">SI8410_01000485</name>
</gene>
<evidence type="ECO:0000313" key="3">
    <source>
        <dbReference type="Proteomes" id="UP000663760"/>
    </source>
</evidence>
<dbReference type="EMBL" id="LR746264">
    <property type="protein sequence ID" value="CAA7388217.1"/>
    <property type="molecule type" value="Genomic_DNA"/>
</dbReference>
<evidence type="ECO:0000256" key="1">
    <source>
        <dbReference type="SAM" id="MobiDB-lite"/>
    </source>
</evidence>
<reference evidence="2" key="1">
    <citation type="submission" date="2020-02" db="EMBL/GenBank/DDBJ databases">
        <authorList>
            <person name="Scholz U."/>
            <person name="Mascher M."/>
            <person name="Fiebig A."/>
        </authorList>
    </citation>
    <scope>NUCLEOTIDE SEQUENCE</scope>
</reference>
<evidence type="ECO:0000313" key="2">
    <source>
        <dbReference type="EMBL" id="CAA7388217.1"/>
    </source>
</evidence>
<sequence length="135" mass="15635">MAEISSVRAPSFRLPSFRLPEASPLLDQEHLERRQLFLRSYLFSRERAEGDKRAGRRLAGLRRLLCAKLRAARRLRRVLWHGLRRACCCFEARRRRFPPRSRRAAPPAVATFSSRPAGGARSVREKKRLSDIISL</sequence>
<dbReference type="Proteomes" id="UP000663760">
    <property type="component" value="Chromosome 1"/>
</dbReference>
<organism evidence="2 3">
    <name type="scientific">Spirodela intermedia</name>
    <name type="common">Intermediate duckweed</name>
    <dbReference type="NCBI Taxonomy" id="51605"/>
    <lineage>
        <taxon>Eukaryota</taxon>
        <taxon>Viridiplantae</taxon>
        <taxon>Streptophyta</taxon>
        <taxon>Embryophyta</taxon>
        <taxon>Tracheophyta</taxon>
        <taxon>Spermatophyta</taxon>
        <taxon>Magnoliopsida</taxon>
        <taxon>Liliopsida</taxon>
        <taxon>Araceae</taxon>
        <taxon>Lemnoideae</taxon>
        <taxon>Spirodela</taxon>
    </lineage>
</organism>
<keyword evidence="3" id="KW-1185">Reference proteome</keyword>
<accession>A0A7I8JWY0</accession>
<protein>
    <submittedName>
        <fullName evidence="2">Uncharacterized protein</fullName>
    </submittedName>
</protein>
<name>A0A7I8JWY0_SPIIN</name>
<feature type="region of interest" description="Disordered" evidence="1">
    <location>
        <begin position="98"/>
        <end position="124"/>
    </location>
</feature>
<proteinExistence type="predicted"/>
<dbReference type="AlphaFoldDB" id="A0A7I8JWY0"/>